<dbReference type="Proteomes" id="UP001057402">
    <property type="component" value="Chromosome 5"/>
</dbReference>
<gene>
    <name evidence="1" type="ORF">MLD38_017751</name>
</gene>
<comment type="caution">
    <text evidence="1">The sequence shown here is derived from an EMBL/GenBank/DDBJ whole genome shotgun (WGS) entry which is preliminary data.</text>
</comment>
<organism evidence="1 2">
    <name type="scientific">Melastoma candidum</name>
    <dbReference type="NCBI Taxonomy" id="119954"/>
    <lineage>
        <taxon>Eukaryota</taxon>
        <taxon>Viridiplantae</taxon>
        <taxon>Streptophyta</taxon>
        <taxon>Embryophyta</taxon>
        <taxon>Tracheophyta</taxon>
        <taxon>Spermatophyta</taxon>
        <taxon>Magnoliopsida</taxon>
        <taxon>eudicotyledons</taxon>
        <taxon>Gunneridae</taxon>
        <taxon>Pentapetalae</taxon>
        <taxon>rosids</taxon>
        <taxon>malvids</taxon>
        <taxon>Myrtales</taxon>
        <taxon>Melastomataceae</taxon>
        <taxon>Melastomatoideae</taxon>
        <taxon>Melastomateae</taxon>
        <taxon>Melastoma</taxon>
    </lineage>
</organism>
<accession>A0ACB9QST1</accession>
<evidence type="ECO:0000313" key="2">
    <source>
        <dbReference type="Proteomes" id="UP001057402"/>
    </source>
</evidence>
<sequence length="330" mass="37173">MKLARESVASARAGIMINVGDTAQKDDAPPLGEDEDMKLARLLQEDEYWKSITQKKNQGSSSGSTKFYIKINEDEIANDYPLPAYYRSDLLEMDEFVLHDDDVDMVGTDDLPRNMLHNWSLYNSDSRLISLELLPMRPCDDIDVTIFGSGVMTADDGSGFCLDTESNQFGSSSSKDQHEDGIPIYLSAIKEWMIEFGSSMIFVTIRTDLAWYRLGRPSKQYAPWYATVLRTARLGISIITLLKEQNRVSKLSFGDIIKKVSEFEKTDKAYISYNPAIVENYIVVHGQIILQLFAEYPDQKIKKCAFVLGLSKENGGETSYEVASPEKEDG</sequence>
<proteinExistence type="predicted"/>
<keyword evidence="2" id="KW-1185">Reference proteome</keyword>
<name>A0ACB9QST1_9MYRT</name>
<dbReference type="EMBL" id="CM042884">
    <property type="protein sequence ID" value="KAI4369293.1"/>
    <property type="molecule type" value="Genomic_DNA"/>
</dbReference>
<protein>
    <submittedName>
        <fullName evidence="1">Uncharacterized protein</fullName>
    </submittedName>
</protein>
<reference evidence="2" key="1">
    <citation type="journal article" date="2023" name="Front. Plant Sci.">
        <title>Chromosomal-level genome assembly of Melastoma candidum provides insights into trichome evolution.</title>
        <authorList>
            <person name="Zhong Y."/>
            <person name="Wu W."/>
            <person name="Sun C."/>
            <person name="Zou P."/>
            <person name="Liu Y."/>
            <person name="Dai S."/>
            <person name="Zhou R."/>
        </authorList>
    </citation>
    <scope>NUCLEOTIDE SEQUENCE [LARGE SCALE GENOMIC DNA]</scope>
</reference>
<evidence type="ECO:0000313" key="1">
    <source>
        <dbReference type="EMBL" id="KAI4369293.1"/>
    </source>
</evidence>